<reference evidence="2" key="1">
    <citation type="journal article" date="2006" name="J. Bacteriol.">
        <title>The genome of the obligately intracellular bacterium Ehrlichia canis reveals themes of complex membrane structure and immune evasion strategies.</title>
        <authorList>
            <person name="Mavromatis K."/>
            <person name="Doyle C.K."/>
            <person name="Lykidis A."/>
            <person name="Ivanova N."/>
            <person name="Francino M.P."/>
            <person name="Chain P."/>
            <person name="Shin M."/>
            <person name="Malfatti S."/>
            <person name="Larimer F."/>
            <person name="Copeland A."/>
            <person name="Detter J.C."/>
            <person name="Land M."/>
            <person name="Richardson P.M."/>
            <person name="Yu X.J."/>
            <person name="Walker D.H."/>
            <person name="McBride J.W."/>
            <person name="Kyrpides N.C."/>
        </authorList>
    </citation>
    <scope>NUCLEOTIDE SEQUENCE [LARGE SCALE GENOMIC DNA]</scope>
    <source>
        <strain evidence="2">Jake</strain>
    </source>
</reference>
<sequence>MSSSLIAGTLFLVIFMSLLIVANWKMYGDFITFSSFTKELSINLTNVKADLEVVLCPPFIALPKVVDCISCIKFGAQNCFYETEGKYTGEVSAKMLYDCGCSYVIVGHSERRSIFHESDYHVQLKASAAIKSGLIPIVCVGETLLDRENGMLKDSLLNQCYNSFPKSGKFIIAYEPVWAIGSNTIPSIDMITEALEVIRSYDSTSDIIYGGAVNQDNIRDVIAINQLSGVLVGSASLKLDSFYNIIHGAVNVRQN</sequence>
<dbReference type="Proteomes" id="UP000000435">
    <property type="component" value="Chromosome"/>
</dbReference>
<keyword evidence="2" id="KW-1185">Reference proteome</keyword>
<evidence type="ECO:0000313" key="1">
    <source>
        <dbReference type="EMBL" id="AAZ68436.1"/>
    </source>
</evidence>
<proteinExistence type="predicted"/>
<gene>
    <name evidence="1" type="ordered locus">Ecaj_0393</name>
</gene>
<organism evidence="1 2">
    <name type="scientific">Ehrlichia canis (strain Jake)</name>
    <dbReference type="NCBI Taxonomy" id="269484"/>
    <lineage>
        <taxon>Bacteria</taxon>
        <taxon>Pseudomonadati</taxon>
        <taxon>Pseudomonadota</taxon>
        <taxon>Alphaproteobacteria</taxon>
        <taxon>Rickettsiales</taxon>
        <taxon>Anaplasmataceae</taxon>
        <taxon>Ehrlichia</taxon>
    </lineage>
</organism>
<accession>A0ACA6AVM5</accession>
<dbReference type="EMBL" id="CP000107">
    <property type="protein sequence ID" value="AAZ68436.1"/>
    <property type="molecule type" value="Genomic_DNA"/>
</dbReference>
<dbReference type="EC" id="5.3.1.1" evidence="1"/>
<name>A0ACA6AVM5_EHRCJ</name>
<protein>
    <submittedName>
        <fullName evidence="1">Triosephosphate isomerase</fullName>
        <ecNumber evidence="1">5.3.1.1</ecNumber>
    </submittedName>
</protein>
<evidence type="ECO:0000313" key="2">
    <source>
        <dbReference type="Proteomes" id="UP000000435"/>
    </source>
</evidence>
<keyword evidence="1" id="KW-0413">Isomerase</keyword>